<organism evidence="2 3">
    <name type="scientific">Bombilactobacillus bombi</name>
    <dbReference type="NCBI Taxonomy" id="1303590"/>
    <lineage>
        <taxon>Bacteria</taxon>
        <taxon>Bacillati</taxon>
        <taxon>Bacillota</taxon>
        <taxon>Bacilli</taxon>
        <taxon>Lactobacillales</taxon>
        <taxon>Lactobacillaceae</taxon>
        <taxon>Bombilactobacillus</taxon>
    </lineage>
</organism>
<evidence type="ECO:0000313" key="3">
    <source>
        <dbReference type="Proteomes" id="UP000284822"/>
    </source>
</evidence>
<comment type="caution">
    <text evidence="2">The sequence shown here is derived from an EMBL/GenBank/DDBJ whole genome shotgun (WGS) entry which is preliminary data.</text>
</comment>
<reference evidence="2 3" key="1">
    <citation type="submission" date="2018-07" db="EMBL/GenBank/DDBJ databases">
        <title>Genome sequences of six Lactobacillus spp. isolated from bumble bee guts.</title>
        <authorList>
            <person name="Motta E.V.S."/>
            <person name="Moran N.A."/>
        </authorList>
    </citation>
    <scope>NUCLEOTIDE SEQUENCE [LARGE SCALE GENOMIC DNA]</scope>
    <source>
        <strain evidence="2 3">LV-8.1</strain>
    </source>
</reference>
<name>A0A417Z782_9LACO</name>
<evidence type="ECO:0000313" key="2">
    <source>
        <dbReference type="EMBL" id="RHW46502.1"/>
    </source>
</evidence>
<protein>
    <submittedName>
        <fullName evidence="2">Uncharacterized protein</fullName>
    </submittedName>
</protein>
<feature type="transmembrane region" description="Helical" evidence="1">
    <location>
        <begin position="6"/>
        <end position="28"/>
    </location>
</feature>
<dbReference type="EMBL" id="QOCS01000010">
    <property type="protein sequence ID" value="RHW46502.1"/>
    <property type="molecule type" value="Genomic_DNA"/>
</dbReference>
<dbReference type="RefSeq" id="WP_118910762.1">
    <property type="nucleotide sequence ID" value="NZ_QOCS01000010.1"/>
</dbReference>
<sequence>MEIGPLSEWVTASAEVAAVIVALFLPYYEEHRKTKLRNRNLKLFLQKLVKDAMREPEKINNLESFLKFGYWIDYNSDDEIIFIIGNQILSELKSNQDNNTTEQKVKSLLKQLALEGD</sequence>
<keyword evidence="1" id="KW-0812">Transmembrane</keyword>
<accession>A0A417Z782</accession>
<evidence type="ECO:0000256" key="1">
    <source>
        <dbReference type="SAM" id="Phobius"/>
    </source>
</evidence>
<keyword evidence="1" id="KW-0472">Membrane</keyword>
<keyword evidence="1" id="KW-1133">Transmembrane helix</keyword>
<dbReference type="Proteomes" id="UP000284822">
    <property type="component" value="Unassembled WGS sequence"/>
</dbReference>
<proteinExistence type="predicted"/>
<dbReference type="AlphaFoldDB" id="A0A417Z782"/>
<gene>
    <name evidence="2" type="ORF">DS832_05755</name>
</gene>